<dbReference type="Pfam" id="PF01381">
    <property type="entry name" value="HTH_3"/>
    <property type="match status" value="1"/>
</dbReference>
<organism evidence="3 4">
    <name type="scientific">Marinilabilia rubra</name>
    <dbReference type="NCBI Taxonomy" id="2162893"/>
    <lineage>
        <taxon>Bacteria</taxon>
        <taxon>Pseudomonadati</taxon>
        <taxon>Bacteroidota</taxon>
        <taxon>Bacteroidia</taxon>
        <taxon>Marinilabiliales</taxon>
        <taxon>Marinilabiliaceae</taxon>
        <taxon>Marinilabilia</taxon>
    </lineage>
</organism>
<accession>A0A2U2B6W3</accession>
<dbReference type="PANTHER" id="PTHR46558">
    <property type="entry name" value="TRACRIPTIONAL REGULATORY PROTEIN-RELATED-RELATED"/>
    <property type="match status" value="1"/>
</dbReference>
<dbReference type="EMBL" id="QEWP01000011">
    <property type="protein sequence ID" value="PWD98774.1"/>
    <property type="molecule type" value="Genomic_DNA"/>
</dbReference>
<keyword evidence="1" id="KW-0238">DNA-binding</keyword>
<name>A0A2U2B6W3_9BACT</name>
<dbReference type="PROSITE" id="PS50943">
    <property type="entry name" value="HTH_CROC1"/>
    <property type="match status" value="1"/>
</dbReference>
<dbReference type="SUPFAM" id="SSF47413">
    <property type="entry name" value="lambda repressor-like DNA-binding domains"/>
    <property type="match status" value="1"/>
</dbReference>
<sequence length="111" mass="12765">MKEIIGKNIANLRNIQGLTQDNLAAYLGVSRVQISHYERGERDISVTELNKLADLFGVELSDLLEENLEMQKLNLAFAFRSKNTESDLEYIASFKKVVRNYLKMERLENAL</sequence>
<dbReference type="OrthoDB" id="1029660at2"/>
<feature type="domain" description="HTH cro/C1-type" evidence="2">
    <location>
        <begin position="9"/>
        <end position="63"/>
    </location>
</feature>
<evidence type="ECO:0000256" key="1">
    <source>
        <dbReference type="ARBA" id="ARBA00023125"/>
    </source>
</evidence>
<evidence type="ECO:0000313" key="4">
    <source>
        <dbReference type="Proteomes" id="UP000244956"/>
    </source>
</evidence>
<dbReference type="AlphaFoldDB" id="A0A2U2B6W3"/>
<dbReference type="Proteomes" id="UP000244956">
    <property type="component" value="Unassembled WGS sequence"/>
</dbReference>
<reference evidence="3 4" key="1">
    <citation type="submission" date="2018-05" db="EMBL/GenBank/DDBJ databases">
        <title>Marinilabilia rubrum sp. nov., isolated from saltern sediment.</title>
        <authorList>
            <person name="Zhang R."/>
        </authorList>
    </citation>
    <scope>NUCLEOTIDE SEQUENCE [LARGE SCALE GENOMIC DNA]</scope>
    <source>
        <strain evidence="3 4">WTE16</strain>
    </source>
</reference>
<dbReference type="PANTHER" id="PTHR46558:SF11">
    <property type="entry name" value="HTH-TYPE TRANSCRIPTIONAL REGULATOR XRE"/>
    <property type="match status" value="1"/>
</dbReference>
<dbReference type="RefSeq" id="WP_109265036.1">
    <property type="nucleotide sequence ID" value="NZ_QEWP01000011.1"/>
</dbReference>
<gene>
    <name evidence="3" type="ORF">DDZ16_13630</name>
</gene>
<dbReference type="GO" id="GO:0003677">
    <property type="term" value="F:DNA binding"/>
    <property type="evidence" value="ECO:0007669"/>
    <property type="project" value="UniProtKB-KW"/>
</dbReference>
<keyword evidence="4" id="KW-1185">Reference proteome</keyword>
<evidence type="ECO:0000259" key="2">
    <source>
        <dbReference type="PROSITE" id="PS50943"/>
    </source>
</evidence>
<dbReference type="Gene3D" id="1.10.260.40">
    <property type="entry name" value="lambda repressor-like DNA-binding domains"/>
    <property type="match status" value="1"/>
</dbReference>
<dbReference type="InterPro" id="IPR001387">
    <property type="entry name" value="Cro/C1-type_HTH"/>
</dbReference>
<comment type="caution">
    <text evidence="3">The sequence shown here is derived from an EMBL/GenBank/DDBJ whole genome shotgun (WGS) entry which is preliminary data.</text>
</comment>
<evidence type="ECO:0000313" key="3">
    <source>
        <dbReference type="EMBL" id="PWD98774.1"/>
    </source>
</evidence>
<dbReference type="CDD" id="cd00093">
    <property type="entry name" value="HTH_XRE"/>
    <property type="match status" value="1"/>
</dbReference>
<dbReference type="InterPro" id="IPR010982">
    <property type="entry name" value="Lambda_DNA-bd_dom_sf"/>
</dbReference>
<dbReference type="SMART" id="SM00530">
    <property type="entry name" value="HTH_XRE"/>
    <property type="match status" value="1"/>
</dbReference>
<proteinExistence type="predicted"/>
<protein>
    <submittedName>
        <fullName evidence="3">XRE family transcriptional regulator</fullName>
    </submittedName>
</protein>